<dbReference type="OrthoDB" id="6293260at2"/>
<sequence>MTAGIRIETERLILRPWRDEDREAFAALNADPRVAEWLGGPLDRAASDAMVDRINGHIAEHGFGFWAAERKQDGVLVGMIGLGVVKPEALPVGPAIEMGWRLAQHAWGGGYATEGARAALAWGFDHLDVGEIIAFTGQTNLRSQAVMRRLGMAADPSRDFDHPRLAEDHPLRRHVVFAIQRP</sequence>
<dbReference type="SUPFAM" id="SSF55729">
    <property type="entry name" value="Acyl-CoA N-acyltransferases (Nat)"/>
    <property type="match status" value="1"/>
</dbReference>
<dbReference type="RefSeq" id="WP_111276484.1">
    <property type="nucleotide sequence ID" value="NZ_QFYS01000005.1"/>
</dbReference>
<accession>A0A328BGC3</accession>
<gene>
    <name evidence="2" type="ORF">DJ019_13145</name>
</gene>
<dbReference type="PANTHER" id="PTHR43792:SF1">
    <property type="entry name" value="N-ACETYLTRANSFERASE DOMAIN-CONTAINING PROTEIN"/>
    <property type="match status" value="1"/>
</dbReference>
<dbReference type="PANTHER" id="PTHR43792">
    <property type="entry name" value="GNAT FAMILY, PUTATIVE (AFU_ORTHOLOGUE AFUA_3G00765)-RELATED-RELATED"/>
    <property type="match status" value="1"/>
</dbReference>
<evidence type="ECO:0000313" key="3">
    <source>
        <dbReference type="Proteomes" id="UP000249524"/>
    </source>
</evidence>
<dbReference type="InterPro" id="IPR000182">
    <property type="entry name" value="GNAT_dom"/>
</dbReference>
<dbReference type="InterPro" id="IPR051531">
    <property type="entry name" value="N-acetyltransferase"/>
</dbReference>
<dbReference type="InterPro" id="IPR016181">
    <property type="entry name" value="Acyl_CoA_acyltransferase"/>
</dbReference>
<dbReference type="GO" id="GO:0016747">
    <property type="term" value="F:acyltransferase activity, transferring groups other than amino-acyl groups"/>
    <property type="evidence" value="ECO:0007669"/>
    <property type="project" value="InterPro"/>
</dbReference>
<protein>
    <submittedName>
        <fullName evidence="2">N-acetyltransferase</fullName>
    </submittedName>
</protein>
<keyword evidence="3" id="KW-1185">Reference proteome</keyword>
<reference evidence="2 3" key="1">
    <citation type="submission" date="2018-05" db="EMBL/GenBank/DDBJ databases">
        <authorList>
            <person name="Lanie J.A."/>
            <person name="Ng W.-L."/>
            <person name="Kazmierczak K.M."/>
            <person name="Andrzejewski T.M."/>
            <person name="Davidsen T.M."/>
            <person name="Wayne K.J."/>
            <person name="Tettelin H."/>
            <person name="Glass J.I."/>
            <person name="Rusch D."/>
            <person name="Podicherti R."/>
            <person name="Tsui H.-C.T."/>
            <person name="Winkler M.E."/>
        </authorList>
    </citation>
    <scope>NUCLEOTIDE SEQUENCE [LARGE SCALE GENOMIC DNA]</scope>
    <source>
        <strain evidence="2 3">BUT-10</strain>
    </source>
</reference>
<dbReference type="PROSITE" id="PS51186">
    <property type="entry name" value="GNAT"/>
    <property type="match status" value="1"/>
</dbReference>
<dbReference type="Proteomes" id="UP000249524">
    <property type="component" value="Unassembled WGS sequence"/>
</dbReference>
<name>A0A328BGC3_9CAUL</name>
<evidence type="ECO:0000259" key="1">
    <source>
        <dbReference type="PROSITE" id="PS51186"/>
    </source>
</evidence>
<organism evidence="2 3">
    <name type="scientific">Phenylobacterium kunshanense</name>
    <dbReference type="NCBI Taxonomy" id="1445034"/>
    <lineage>
        <taxon>Bacteria</taxon>
        <taxon>Pseudomonadati</taxon>
        <taxon>Pseudomonadota</taxon>
        <taxon>Alphaproteobacteria</taxon>
        <taxon>Caulobacterales</taxon>
        <taxon>Caulobacteraceae</taxon>
        <taxon>Phenylobacterium</taxon>
    </lineage>
</organism>
<comment type="caution">
    <text evidence="2">The sequence shown here is derived from an EMBL/GenBank/DDBJ whole genome shotgun (WGS) entry which is preliminary data.</text>
</comment>
<feature type="domain" description="N-acetyltransferase" evidence="1">
    <location>
        <begin position="12"/>
        <end position="182"/>
    </location>
</feature>
<keyword evidence="2" id="KW-0808">Transferase</keyword>
<dbReference type="AlphaFoldDB" id="A0A328BGC3"/>
<evidence type="ECO:0000313" key="2">
    <source>
        <dbReference type="EMBL" id="RAK64946.1"/>
    </source>
</evidence>
<proteinExistence type="predicted"/>
<dbReference type="Gene3D" id="3.40.630.30">
    <property type="match status" value="1"/>
</dbReference>
<dbReference type="EMBL" id="QFYS01000005">
    <property type="protein sequence ID" value="RAK64946.1"/>
    <property type="molecule type" value="Genomic_DNA"/>
</dbReference>
<dbReference type="Pfam" id="PF13302">
    <property type="entry name" value="Acetyltransf_3"/>
    <property type="match status" value="1"/>
</dbReference>